<evidence type="ECO:0000256" key="2">
    <source>
        <dbReference type="ARBA" id="ARBA00022898"/>
    </source>
</evidence>
<dbReference type="InterPro" id="IPR000524">
    <property type="entry name" value="Tscrpt_reg_HTH_GntR"/>
</dbReference>
<dbReference type="PANTHER" id="PTHR46577">
    <property type="entry name" value="HTH-TYPE TRANSCRIPTIONAL REGULATORY PROTEIN GABR"/>
    <property type="match status" value="1"/>
</dbReference>
<keyword evidence="3" id="KW-0805">Transcription regulation</keyword>
<evidence type="ECO:0000313" key="8">
    <source>
        <dbReference type="Proteomes" id="UP000255265"/>
    </source>
</evidence>
<organism evidence="7 8">
    <name type="scientific">Pseudacidovorax intermedius</name>
    <dbReference type="NCBI Taxonomy" id="433924"/>
    <lineage>
        <taxon>Bacteria</taxon>
        <taxon>Pseudomonadati</taxon>
        <taxon>Pseudomonadota</taxon>
        <taxon>Betaproteobacteria</taxon>
        <taxon>Burkholderiales</taxon>
        <taxon>Comamonadaceae</taxon>
        <taxon>Pseudacidovorax</taxon>
    </lineage>
</organism>
<dbReference type="InterPro" id="IPR015424">
    <property type="entry name" value="PyrdxlP-dep_Trfase"/>
</dbReference>
<feature type="domain" description="HTH gntR-type" evidence="6">
    <location>
        <begin position="15"/>
        <end position="83"/>
    </location>
</feature>
<evidence type="ECO:0000259" key="6">
    <source>
        <dbReference type="PROSITE" id="PS50949"/>
    </source>
</evidence>
<dbReference type="GO" id="GO:0003700">
    <property type="term" value="F:DNA-binding transcription factor activity"/>
    <property type="evidence" value="ECO:0007669"/>
    <property type="project" value="InterPro"/>
</dbReference>
<evidence type="ECO:0000256" key="5">
    <source>
        <dbReference type="ARBA" id="ARBA00023163"/>
    </source>
</evidence>
<dbReference type="InterPro" id="IPR051446">
    <property type="entry name" value="HTH_trans_reg/aminotransferase"/>
</dbReference>
<dbReference type="GO" id="GO:0003677">
    <property type="term" value="F:DNA binding"/>
    <property type="evidence" value="ECO:0007669"/>
    <property type="project" value="UniProtKB-KW"/>
</dbReference>
<gene>
    <name evidence="7" type="ORF">DFR41_10686</name>
</gene>
<proteinExistence type="inferred from homology"/>
<accession>A0A370FCG5</accession>
<comment type="caution">
    <text evidence="7">The sequence shown here is derived from an EMBL/GenBank/DDBJ whole genome shotgun (WGS) entry which is preliminary data.</text>
</comment>
<evidence type="ECO:0000256" key="4">
    <source>
        <dbReference type="ARBA" id="ARBA00023125"/>
    </source>
</evidence>
<evidence type="ECO:0000256" key="3">
    <source>
        <dbReference type="ARBA" id="ARBA00023015"/>
    </source>
</evidence>
<dbReference type="PANTHER" id="PTHR46577:SF1">
    <property type="entry name" value="HTH-TYPE TRANSCRIPTIONAL REGULATORY PROTEIN GABR"/>
    <property type="match status" value="1"/>
</dbReference>
<dbReference type="Gene3D" id="1.10.10.10">
    <property type="entry name" value="Winged helix-like DNA-binding domain superfamily/Winged helix DNA-binding domain"/>
    <property type="match status" value="1"/>
</dbReference>
<dbReference type="InterPro" id="IPR036390">
    <property type="entry name" value="WH_DNA-bd_sf"/>
</dbReference>
<dbReference type="Pfam" id="PF00392">
    <property type="entry name" value="GntR"/>
    <property type="match status" value="1"/>
</dbReference>
<dbReference type="Proteomes" id="UP000255265">
    <property type="component" value="Unassembled WGS sequence"/>
</dbReference>
<dbReference type="AlphaFoldDB" id="A0A370FCG5"/>
<dbReference type="Gene3D" id="3.40.640.10">
    <property type="entry name" value="Type I PLP-dependent aspartate aminotransferase-like (Major domain)"/>
    <property type="match status" value="1"/>
</dbReference>
<keyword evidence="5" id="KW-0804">Transcription</keyword>
<dbReference type="RefSeq" id="WP_114803443.1">
    <property type="nucleotide sequence ID" value="NZ_QQAV01000006.1"/>
</dbReference>
<dbReference type="CDD" id="cd07377">
    <property type="entry name" value="WHTH_GntR"/>
    <property type="match status" value="1"/>
</dbReference>
<dbReference type="EMBL" id="QQAV01000006">
    <property type="protein sequence ID" value="RDI23382.1"/>
    <property type="molecule type" value="Genomic_DNA"/>
</dbReference>
<dbReference type="InterPro" id="IPR036388">
    <property type="entry name" value="WH-like_DNA-bd_sf"/>
</dbReference>
<sequence>MPFSHWAARLRHSELPAYQLIPDLLAEDLQRGRLAPRDRLPPLRDLAQQLGLNYTTVVRGFAQARERGLIASRPGLGSYVRGSFIGLPLRGGTGAEMTMNMPPELNDHPVGQQLQDEAAAFVAATPVAELMRYQDFGGSPRDREAAAQWLRQWVGHARAEHTLVAPGIHSVLLALLSLLVRPGQSLAVESLLYPGLKAIAAQLGTQLQPLQCDEEGIVPQSFETLCKSASIGALYLCPNLHNPTTATLSLGRREALADIAAHHSVPIIEDDAYGMLAPAVPPPLADFAPALTYYVSGTSKWLGAGLRNAFVLAPTDAATQRLAGALRATTVMASPLTTGLVTHWLGSGLAAQALDAMRAECSWRSALARELLGDLGLRTHPQGFHAWLPLEGDEGDGGGRCVSAELAQQLQQMGVAAVASQAFSTDRMPPEALRLCLGGPLTRDDCGRALRAVRDAVLGCRAG</sequence>
<keyword evidence="2" id="KW-0663">Pyridoxal phosphate</keyword>
<dbReference type="OrthoDB" id="9804020at2"/>
<keyword evidence="8" id="KW-1185">Reference proteome</keyword>
<dbReference type="GO" id="GO:0030170">
    <property type="term" value="F:pyridoxal phosphate binding"/>
    <property type="evidence" value="ECO:0007669"/>
    <property type="project" value="InterPro"/>
</dbReference>
<reference evidence="7 8" key="1">
    <citation type="submission" date="2018-07" db="EMBL/GenBank/DDBJ databases">
        <title>Genomic Encyclopedia of Type Strains, Phase IV (KMG-IV): sequencing the most valuable type-strain genomes for metagenomic binning, comparative biology and taxonomic classification.</title>
        <authorList>
            <person name="Goeker M."/>
        </authorList>
    </citation>
    <scope>NUCLEOTIDE SEQUENCE [LARGE SCALE GENOMIC DNA]</scope>
    <source>
        <strain evidence="7 8">DSM 21352</strain>
    </source>
</reference>
<dbReference type="Pfam" id="PF00155">
    <property type="entry name" value="Aminotran_1_2"/>
    <property type="match status" value="1"/>
</dbReference>
<evidence type="ECO:0000313" key="7">
    <source>
        <dbReference type="EMBL" id="RDI23382.1"/>
    </source>
</evidence>
<dbReference type="SMART" id="SM00345">
    <property type="entry name" value="HTH_GNTR"/>
    <property type="match status" value="1"/>
</dbReference>
<dbReference type="CDD" id="cd00609">
    <property type="entry name" value="AAT_like"/>
    <property type="match status" value="1"/>
</dbReference>
<dbReference type="InterPro" id="IPR004839">
    <property type="entry name" value="Aminotransferase_I/II_large"/>
</dbReference>
<dbReference type="PROSITE" id="PS50949">
    <property type="entry name" value="HTH_GNTR"/>
    <property type="match status" value="1"/>
</dbReference>
<keyword evidence="4" id="KW-0238">DNA-binding</keyword>
<name>A0A370FCG5_9BURK</name>
<comment type="similarity">
    <text evidence="1">In the C-terminal section; belongs to the class-I pyridoxal-phosphate-dependent aminotransferase family.</text>
</comment>
<protein>
    <submittedName>
        <fullName evidence="7">GntR family transcriptional regulator</fullName>
    </submittedName>
</protein>
<dbReference type="InterPro" id="IPR015421">
    <property type="entry name" value="PyrdxlP-dep_Trfase_major"/>
</dbReference>
<dbReference type="SUPFAM" id="SSF53383">
    <property type="entry name" value="PLP-dependent transferases"/>
    <property type="match status" value="1"/>
</dbReference>
<dbReference type="SUPFAM" id="SSF46785">
    <property type="entry name" value="Winged helix' DNA-binding domain"/>
    <property type="match status" value="1"/>
</dbReference>
<evidence type="ECO:0000256" key="1">
    <source>
        <dbReference type="ARBA" id="ARBA00005384"/>
    </source>
</evidence>